<dbReference type="Pfam" id="PF13245">
    <property type="entry name" value="AAA_19"/>
    <property type="match status" value="1"/>
</dbReference>
<dbReference type="Proteomes" id="UP000217065">
    <property type="component" value="Unassembled WGS sequence"/>
</dbReference>
<proteinExistence type="predicted"/>
<dbReference type="SUPFAM" id="SSF52540">
    <property type="entry name" value="P-loop containing nucleoside triphosphate hydrolases"/>
    <property type="match status" value="1"/>
</dbReference>
<sequence length="380" mass="44151">MQLVEKRVILATAGSGKTYHIANSLHLNQRNLILTFTNQNVKNIEEELKKRVKDGVSKTTVMTFSKFLYRWLIRPFEPNFTFADSPVASEGVDIFSTPFEPTDSEGNRNWRYITDNKLHHYLNKRNKCYYSSRMSKLFIKQGAVLHKKALQRLKVFFDYIYIDEVQDFRGNDFEIVKKLLNLKGLSVIAVGDFYQHSVSKSNFREKKPFKKGKQDVTEEMYLASFNKTIIIDKNTLIKSRRVPEEMCGFIREKLNIDIYSSSPERGEIRIVNEIETLNSVLQDDNVMKLVEKKYEAHSFSPLNTWSYCKGDTYENTCIILTGSFSDVVKDGFSFPKKVSQAQINKLYVALTRATNINYIVPKKVYDSWKTSAYEKTGIKR</sequence>
<accession>A0A264W3U6</accession>
<dbReference type="GO" id="GO:0005524">
    <property type="term" value="F:ATP binding"/>
    <property type="evidence" value="ECO:0007669"/>
    <property type="project" value="InterPro"/>
</dbReference>
<reference evidence="1 2" key="1">
    <citation type="submission" date="2017-07" db="EMBL/GenBank/DDBJ databases">
        <title>Tetzosporium hominis gen.nov. sp.nov.</title>
        <authorList>
            <person name="Tetz G."/>
            <person name="Tetz V."/>
        </authorList>
    </citation>
    <scope>NUCLEOTIDE SEQUENCE [LARGE SCALE GENOMIC DNA]</scope>
    <source>
        <strain evidence="1 2">VT-49</strain>
    </source>
</reference>
<evidence type="ECO:0000313" key="2">
    <source>
        <dbReference type="Proteomes" id="UP000217065"/>
    </source>
</evidence>
<dbReference type="AlphaFoldDB" id="A0A264W3U6"/>
<dbReference type="PANTHER" id="PTHR11070:SF2">
    <property type="entry name" value="ATP-DEPENDENT DNA HELICASE SRS2"/>
    <property type="match status" value="1"/>
</dbReference>
<dbReference type="EMBL" id="NOKQ01000199">
    <property type="protein sequence ID" value="OZS78249.1"/>
    <property type="molecule type" value="Genomic_DNA"/>
</dbReference>
<dbReference type="OrthoDB" id="5107704at2"/>
<dbReference type="GO" id="GO:0043138">
    <property type="term" value="F:3'-5' DNA helicase activity"/>
    <property type="evidence" value="ECO:0007669"/>
    <property type="project" value="TreeGrafter"/>
</dbReference>
<dbReference type="GO" id="GO:0000725">
    <property type="term" value="P:recombinational repair"/>
    <property type="evidence" value="ECO:0007669"/>
    <property type="project" value="TreeGrafter"/>
</dbReference>
<dbReference type="Gene3D" id="3.40.50.300">
    <property type="entry name" value="P-loop containing nucleotide triphosphate hydrolases"/>
    <property type="match status" value="1"/>
</dbReference>
<keyword evidence="2" id="KW-1185">Reference proteome</keyword>
<dbReference type="InterPro" id="IPR000212">
    <property type="entry name" value="DNA_helicase_UvrD/REP"/>
</dbReference>
<organism evidence="1 2">
    <name type="scientific">Tetzosporium hominis</name>
    <dbReference type="NCBI Taxonomy" id="2020506"/>
    <lineage>
        <taxon>Bacteria</taxon>
        <taxon>Bacillati</taxon>
        <taxon>Bacillota</taxon>
        <taxon>Bacilli</taxon>
        <taxon>Bacillales</taxon>
        <taxon>Caryophanaceae</taxon>
        <taxon>Tetzosporium</taxon>
    </lineage>
</organism>
<dbReference type="PANTHER" id="PTHR11070">
    <property type="entry name" value="UVRD / RECB / PCRA DNA HELICASE FAMILY MEMBER"/>
    <property type="match status" value="1"/>
</dbReference>
<gene>
    <name evidence="1" type="ORF">CF394_07245</name>
</gene>
<name>A0A264W3U6_9BACL</name>
<dbReference type="InterPro" id="IPR027417">
    <property type="entry name" value="P-loop_NTPase"/>
</dbReference>
<protein>
    <submittedName>
        <fullName evidence="1">Uncharacterized protein</fullName>
    </submittedName>
</protein>
<comment type="caution">
    <text evidence="1">The sequence shown here is derived from an EMBL/GenBank/DDBJ whole genome shotgun (WGS) entry which is preliminary data.</text>
</comment>
<evidence type="ECO:0000313" key="1">
    <source>
        <dbReference type="EMBL" id="OZS78249.1"/>
    </source>
</evidence>
<dbReference type="GO" id="GO:0003677">
    <property type="term" value="F:DNA binding"/>
    <property type="evidence" value="ECO:0007669"/>
    <property type="project" value="InterPro"/>
</dbReference>